<evidence type="ECO:0000256" key="1">
    <source>
        <dbReference type="ARBA" id="ARBA00004141"/>
    </source>
</evidence>
<dbReference type="PROSITE" id="PS50088">
    <property type="entry name" value="ANK_REPEAT"/>
    <property type="match status" value="3"/>
</dbReference>
<feature type="transmembrane region" description="Helical" evidence="8">
    <location>
        <begin position="183"/>
        <end position="208"/>
    </location>
</feature>
<comment type="caution">
    <text evidence="10">The sequence shown here is derived from an EMBL/GenBank/DDBJ whole genome shotgun (WGS) entry which is preliminary data.</text>
</comment>
<dbReference type="SUPFAM" id="SSF48403">
    <property type="entry name" value="Ankyrin repeat"/>
    <property type="match status" value="1"/>
</dbReference>
<dbReference type="Pfam" id="PF12796">
    <property type="entry name" value="Ank_2"/>
    <property type="match status" value="2"/>
</dbReference>
<dbReference type="PROSITE" id="PS50297">
    <property type="entry name" value="ANK_REP_REGION"/>
    <property type="match status" value="3"/>
</dbReference>
<gene>
    <name evidence="10" type="ORF">PCOR1329_LOCUS8047</name>
</gene>
<dbReference type="Gene3D" id="3.10.20.90">
    <property type="entry name" value="Phosphatidylinositol 3-kinase Catalytic Subunit, Chain A, domain 1"/>
    <property type="match status" value="1"/>
</dbReference>
<dbReference type="Pfam" id="PF02932">
    <property type="entry name" value="Neur_chan_memb"/>
    <property type="match status" value="1"/>
</dbReference>
<dbReference type="PROSITE" id="PS50053">
    <property type="entry name" value="UBIQUITIN_2"/>
    <property type="match status" value="1"/>
</dbReference>
<evidence type="ECO:0000256" key="7">
    <source>
        <dbReference type="PROSITE-ProRule" id="PRU00023"/>
    </source>
</evidence>
<dbReference type="PANTHER" id="PTHR36738">
    <property type="entry name" value="EXPRESSED PROTEIN"/>
    <property type="match status" value="1"/>
</dbReference>
<dbReference type="Pfam" id="PF13637">
    <property type="entry name" value="Ank_4"/>
    <property type="match status" value="1"/>
</dbReference>
<feature type="transmembrane region" description="Helical" evidence="8">
    <location>
        <begin position="812"/>
        <end position="830"/>
    </location>
</feature>
<dbReference type="SUPFAM" id="SSF54236">
    <property type="entry name" value="Ubiquitin-like"/>
    <property type="match status" value="1"/>
</dbReference>
<dbReference type="InterPro" id="IPR025067">
    <property type="entry name" value="DUF4079"/>
</dbReference>
<dbReference type="InterPro" id="IPR036770">
    <property type="entry name" value="Ankyrin_rpt-contain_sf"/>
</dbReference>
<keyword evidence="11" id="KW-1185">Reference proteome</keyword>
<dbReference type="Pfam" id="PF13301">
    <property type="entry name" value="DUF4079"/>
    <property type="match status" value="1"/>
</dbReference>
<evidence type="ECO:0000259" key="9">
    <source>
        <dbReference type="PROSITE" id="PS50053"/>
    </source>
</evidence>
<dbReference type="InterPro" id="IPR006029">
    <property type="entry name" value="Neurotrans-gated_channel_TM"/>
</dbReference>
<dbReference type="Gene3D" id="1.20.58.390">
    <property type="entry name" value="Neurotransmitter-gated ion-channel transmembrane domain"/>
    <property type="match status" value="1"/>
</dbReference>
<dbReference type="InterPro" id="IPR000626">
    <property type="entry name" value="Ubiquitin-like_dom"/>
</dbReference>
<sequence length="836" mass="89109">MVYLRDAVVDDSASGMQAIQSGKNGLVRAHRLLHTTLMCSTMTFQLYPFDKQTCSMTFVPLRGDADIIRLDLLTPGVTGIKDLTLGEWTDFVVSESAGVEDVWHFNEVVAWPYAKGTFGMKRITRGRLYNMVLPSFLMTILSYCGYWINPSAAPGRVTLAMIAVLATIAHRGSVLSLLPTVSYMVWIDAYITMNLSFNVIAVISYAAVTMADFGLQRQAAEKRAEDAARKKSDGASGATDGGIEELVSDKGRSVDADGSWRLRVMHMNGSLICELATGRLQQVGQVKQMLVATTSIPARFQRLAHGCRTLDDDRTLADEGLEDGAEVTLVKCAVDMPSFLSVAVDDPVLVPYLAGCRADPDEADENGWTALHWAAHQGHVSFGLALLASPAFTAVNARDVGGTTALHTCARLGRLDLCRGLLARQDLNSLDERSTNGNTALHWAARSGHSDVCLLLLGTERYGAVNDQNLHGWTPLHYAAAGGLLEVCRALLDHPKATAPDQQTNNGETVLHWAALNGNLEICRLLVDRVDAAQPDVEGLTAFDGARAALLSARPAPCGQRALAAICELLRPLTPGATEVKAPTVYWLTARRLGAPCGGQRAPSPAPAVPLQSVPRAAQRGRRGLTLGALCLLGLALRAAWRSAGPAFAGASRAPVVRSVGDGFLDLAAVEPAVASYVGIWKPLFLEAKESGLAPEFLLRWGHPLAMGTVLLAMGGYGTFLGWTTRFGNGEAVYPLNLGYKNSDLHVLLMGGALFFFFLGGQGGLILLATAGQPVLTSAHSSTAVIGLALMGAQAALGLTMGDSEFKRTAHAFFGSGVMVLLLVHMYFGLNLGSSF</sequence>
<dbReference type="InterPro" id="IPR036734">
    <property type="entry name" value="Neur_chan_lig-bd_sf"/>
</dbReference>
<dbReference type="SUPFAM" id="SSF90112">
    <property type="entry name" value="Neurotransmitter-gated ion-channel transmembrane pore"/>
    <property type="match status" value="1"/>
</dbReference>
<organism evidence="10 11">
    <name type="scientific">Prorocentrum cordatum</name>
    <dbReference type="NCBI Taxonomy" id="2364126"/>
    <lineage>
        <taxon>Eukaryota</taxon>
        <taxon>Sar</taxon>
        <taxon>Alveolata</taxon>
        <taxon>Dinophyceae</taxon>
        <taxon>Prorocentrales</taxon>
        <taxon>Prorocentraceae</taxon>
        <taxon>Prorocentrum</taxon>
    </lineage>
</organism>
<name>A0ABN9Q214_9DINO</name>
<dbReference type="InterPro" id="IPR036719">
    <property type="entry name" value="Neuro-gated_channel_TM_sf"/>
</dbReference>
<reference evidence="10" key="1">
    <citation type="submission" date="2023-10" db="EMBL/GenBank/DDBJ databases">
        <authorList>
            <person name="Chen Y."/>
            <person name="Shah S."/>
            <person name="Dougan E. K."/>
            <person name="Thang M."/>
            <person name="Chan C."/>
        </authorList>
    </citation>
    <scope>NUCLEOTIDE SEQUENCE [LARGE SCALE GENOMIC DNA]</scope>
</reference>
<protein>
    <recommendedName>
        <fullName evidence="9">Ubiquitin-like domain-containing protein</fullName>
    </recommendedName>
</protein>
<proteinExistence type="predicted"/>
<feature type="transmembrane region" description="Helical" evidence="8">
    <location>
        <begin position="705"/>
        <end position="724"/>
    </location>
</feature>
<feature type="repeat" description="ANK" evidence="7">
    <location>
        <begin position="506"/>
        <end position="529"/>
    </location>
</feature>
<dbReference type="Gene3D" id="2.70.170.10">
    <property type="entry name" value="Neurotransmitter-gated ion-channel ligand-binding domain"/>
    <property type="match status" value="1"/>
</dbReference>
<keyword evidence="6" id="KW-0407">Ion channel</keyword>
<dbReference type="Pfam" id="PF00240">
    <property type="entry name" value="ubiquitin"/>
    <property type="match status" value="1"/>
</dbReference>
<keyword evidence="5" id="KW-0406">Ion transport</keyword>
<comment type="subcellular location">
    <subcellularLocation>
        <location evidence="2">Cell membrane</location>
    </subcellularLocation>
    <subcellularLocation>
        <location evidence="1">Membrane</location>
        <topology evidence="1">Multi-pass membrane protein</topology>
    </subcellularLocation>
</comment>
<dbReference type="InterPro" id="IPR029071">
    <property type="entry name" value="Ubiquitin-like_domsf"/>
</dbReference>
<keyword evidence="7" id="KW-0040">ANK repeat</keyword>
<evidence type="ECO:0000256" key="4">
    <source>
        <dbReference type="ARBA" id="ARBA00022475"/>
    </source>
</evidence>
<evidence type="ECO:0000256" key="5">
    <source>
        <dbReference type="ARBA" id="ARBA00023065"/>
    </source>
</evidence>
<dbReference type="SUPFAM" id="SSF63712">
    <property type="entry name" value="Nicotinic receptor ligand binding domain-like"/>
    <property type="match status" value="1"/>
</dbReference>
<evidence type="ECO:0000256" key="6">
    <source>
        <dbReference type="ARBA" id="ARBA00023303"/>
    </source>
</evidence>
<dbReference type="Gene3D" id="1.25.40.20">
    <property type="entry name" value="Ankyrin repeat-containing domain"/>
    <property type="match status" value="2"/>
</dbReference>
<dbReference type="InterPro" id="IPR038050">
    <property type="entry name" value="Neuro_actylchol_rec"/>
</dbReference>
<feature type="transmembrane region" description="Helical" evidence="8">
    <location>
        <begin position="128"/>
        <end position="148"/>
    </location>
</feature>
<dbReference type="EMBL" id="CAUYUJ010002202">
    <property type="protein sequence ID" value="CAK0799685.1"/>
    <property type="molecule type" value="Genomic_DNA"/>
</dbReference>
<feature type="repeat" description="ANK" evidence="7">
    <location>
        <begin position="436"/>
        <end position="457"/>
    </location>
</feature>
<keyword evidence="8" id="KW-0812">Transmembrane</keyword>
<feature type="repeat" description="ANK" evidence="7">
    <location>
        <begin position="471"/>
        <end position="494"/>
    </location>
</feature>
<dbReference type="PANTHER" id="PTHR36738:SF1">
    <property type="entry name" value="EXPRESSED PROTEIN"/>
    <property type="match status" value="1"/>
</dbReference>
<evidence type="ECO:0000313" key="11">
    <source>
        <dbReference type="Proteomes" id="UP001189429"/>
    </source>
</evidence>
<keyword evidence="8" id="KW-0472">Membrane</keyword>
<keyword evidence="3" id="KW-0813">Transport</keyword>
<dbReference type="InterPro" id="IPR002110">
    <property type="entry name" value="Ankyrin_rpt"/>
</dbReference>
<dbReference type="InterPro" id="IPR006028">
    <property type="entry name" value="GABAA/Glycine_rcpt"/>
</dbReference>
<dbReference type="SMART" id="SM00248">
    <property type="entry name" value="ANK"/>
    <property type="match status" value="5"/>
</dbReference>
<keyword evidence="8" id="KW-1133">Transmembrane helix</keyword>
<feature type="transmembrane region" description="Helical" evidence="8">
    <location>
        <begin position="745"/>
        <end position="769"/>
    </location>
</feature>
<evidence type="ECO:0000313" key="10">
    <source>
        <dbReference type="EMBL" id="CAK0799685.1"/>
    </source>
</evidence>
<keyword evidence="4" id="KW-1003">Cell membrane</keyword>
<feature type="domain" description="Ubiquitin-like" evidence="9">
    <location>
        <begin position="260"/>
        <end position="330"/>
    </location>
</feature>
<accession>A0ABN9Q214</accession>
<dbReference type="CDD" id="cd17039">
    <property type="entry name" value="Ubl_ubiquitin_like"/>
    <property type="match status" value="1"/>
</dbReference>
<feature type="transmembrane region" description="Helical" evidence="8">
    <location>
        <begin position="781"/>
        <end position="800"/>
    </location>
</feature>
<dbReference type="PRINTS" id="PR00253">
    <property type="entry name" value="GABAARECEPTR"/>
</dbReference>
<evidence type="ECO:0000256" key="3">
    <source>
        <dbReference type="ARBA" id="ARBA00022448"/>
    </source>
</evidence>
<dbReference type="Proteomes" id="UP001189429">
    <property type="component" value="Unassembled WGS sequence"/>
</dbReference>
<evidence type="ECO:0000256" key="2">
    <source>
        <dbReference type="ARBA" id="ARBA00004236"/>
    </source>
</evidence>
<evidence type="ECO:0000256" key="8">
    <source>
        <dbReference type="SAM" id="Phobius"/>
    </source>
</evidence>